<protein>
    <submittedName>
        <fullName evidence="3">Transposase</fullName>
    </submittedName>
</protein>
<dbReference type="Pfam" id="PF13551">
    <property type="entry name" value="HTH_29"/>
    <property type="match status" value="1"/>
</dbReference>
<dbReference type="AlphaFoldDB" id="A0A1W2DLM4"/>
<proteinExistence type="predicted"/>
<dbReference type="Pfam" id="PF13592">
    <property type="entry name" value="HTH_33"/>
    <property type="match status" value="1"/>
</dbReference>
<gene>
    <name evidence="3" type="ORF">SAMN06297251_11610</name>
</gene>
<evidence type="ECO:0000259" key="2">
    <source>
        <dbReference type="Pfam" id="PF13592"/>
    </source>
</evidence>
<dbReference type="InterPro" id="IPR009057">
    <property type="entry name" value="Homeodomain-like_sf"/>
</dbReference>
<accession>A0A1W2DLM4</accession>
<name>A0A1W2DLM4_9HYPH</name>
<dbReference type="EMBL" id="FWXR01000016">
    <property type="protein sequence ID" value="SMC98333.1"/>
    <property type="molecule type" value="Genomic_DNA"/>
</dbReference>
<dbReference type="InterPro" id="IPR025959">
    <property type="entry name" value="Winged_HTH_dom"/>
</dbReference>
<feature type="domain" description="Winged helix-turn helix" evidence="2">
    <location>
        <begin position="108"/>
        <end position="164"/>
    </location>
</feature>
<reference evidence="3 4" key="1">
    <citation type="submission" date="2017-04" db="EMBL/GenBank/DDBJ databases">
        <authorList>
            <person name="Afonso C.L."/>
            <person name="Miller P.J."/>
            <person name="Scott M.A."/>
            <person name="Spackman E."/>
            <person name="Goraichik I."/>
            <person name="Dimitrov K.M."/>
            <person name="Suarez D.L."/>
            <person name="Swayne D.E."/>
        </authorList>
    </citation>
    <scope>NUCLEOTIDE SEQUENCE [LARGE SCALE GENOMIC DNA]</scope>
    <source>
        <strain evidence="3 4">CGMCC 1.10972</strain>
    </source>
</reference>
<sequence>MSSAIALRSDFDGPKLRRLARVSQSADQTRRLLSLAEIYDGGSRNDVARIGGVTLQIVRDWVLRFNARGPEGLMTGKAPGNQPKLNDEQRKALADIVERGPITAIHGVVRWRRKDLARWIFEEFRITVDETTVGRELRAIGFAKLSARPRHHAQNEFEVEDFKKVSPPSWRRSSKASPKAPRSNSGGPMKLG</sequence>
<evidence type="ECO:0000256" key="1">
    <source>
        <dbReference type="SAM" id="MobiDB-lite"/>
    </source>
</evidence>
<evidence type="ECO:0000313" key="3">
    <source>
        <dbReference type="EMBL" id="SMC98333.1"/>
    </source>
</evidence>
<dbReference type="Proteomes" id="UP000192656">
    <property type="component" value="Unassembled WGS sequence"/>
</dbReference>
<keyword evidence="4" id="KW-1185">Reference proteome</keyword>
<evidence type="ECO:0000313" key="4">
    <source>
        <dbReference type="Proteomes" id="UP000192656"/>
    </source>
</evidence>
<dbReference type="SUPFAM" id="SSF46689">
    <property type="entry name" value="Homeodomain-like"/>
    <property type="match status" value="1"/>
</dbReference>
<dbReference type="STRING" id="937218.SAMN06297251_11610"/>
<organism evidence="3 4">
    <name type="scientific">Fulvimarina manganoxydans</name>
    <dbReference type="NCBI Taxonomy" id="937218"/>
    <lineage>
        <taxon>Bacteria</taxon>
        <taxon>Pseudomonadati</taxon>
        <taxon>Pseudomonadota</taxon>
        <taxon>Alphaproteobacteria</taxon>
        <taxon>Hyphomicrobiales</taxon>
        <taxon>Aurantimonadaceae</taxon>
        <taxon>Fulvimarina</taxon>
    </lineage>
</organism>
<feature type="region of interest" description="Disordered" evidence="1">
    <location>
        <begin position="156"/>
        <end position="192"/>
    </location>
</feature>